<dbReference type="AlphaFoldDB" id="A0A428ZB02"/>
<sequence length="82" mass="8758">MGSKSKTHRAGVFDIRVVIALLIGAYGVVITVLGIGFTTDEQIQKSAGVNVNLWAGIGMLLFAAGFIAWAWLRPVKVPDESD</sequence>
<dbReference type="EMBL" id="QHKI01000013">
    <property type="protein sequence ID" value="RSM85263.1"/>
    <property type="molecule type" value="Genomic_DNA"/>
</dbReference>
<dbReference type="OrthoDB" id="5196985at2"/>
<evidence type="ECO:0000313" key="2">
    <source>
        <dbReference type="EMBL" id="RSM85263.1"/>
    </source>
</evidence>
<keyword evidence="1" id="KW-0812">Transmembrane</keyword>
<feature type="transmembrane region" description="Helical" evidence="1">
    <location>
        <begin position="51"/>
        <end position="72"/>
    </location>
</feature>
<proteinExistence type="predicted"/>
<feature type="transmembrane region" description="Helical" evidence="1">
    <location>
        <begin position="15"/>
        <end position="39"/>
    </location>
</feature>
<dbReference type="RefSeq" id="WP_037267652.1">
    <property type="nucleotide sequence ID" value="NZ_QHKI01000013.1"/>
</dbReference>
<organism evidence="2 3">
    <name type="scientific">Kibdelosporangium aridum</name>
    <dbReference type="NCBI Taxonomy" id="2030"/>
    <lineage>
        <taxon>Bacteria</taxon>
        <taxon>Bacillati</taxon>
        <taxon>Actinomycetota</taxon>
        <taxon>Actinomycetes</taxon>
        <taxon>Pseudonocardiales</taxon>
        <taxon>Pseudonocardiaceae</taxon>
        <taxon>Kibdelosporangium</taxon>
    </lineage>
</organism>
<evidence type="ECO:0000313" key="3">
    <source>
        <dbReference type="Proteomes" id="UP000287547"/>
    </source>
</evidence>
<protein>
    <submittedName>
        <fullName evidence="2">Uncharacterized protein</fullName>
    </submittedName>
</protein>
<dbReference type="Proteomes" id="UP000287547">
    <property type="component" value="Unassembled WGS sequence"/>
</dbReference>
<name>A0A428ZB02_KIBAR</name>
<comment type="caution">
    <text evidence="2">The sequence shown here is derived from an EMBL/GenBank/DDBJ whole genome shotgun (WGS) entry which is preliminary data.</text>
</comment>
<accession>A0A428ZB02</accession>
<gene>
    <name evidence="2" type="ORF">DMH04_18415</name>
</gene>
<reference evidence="2 3" key="1">
    <citation type="submission" date="2018-05" db="EMBL/GenBank/DDBJ databases">
        <title>Evolution of GPA BGCs.</title>
        <authorList>
            <person name="Waglechner N."/>
            <person name="Wright G.D."/>
        </authorList>
    </citation>
    <scope>NUCLEOTIDE SEQUENCE [LARGE SCALE GENOMIC DNA]</scope>
    <source>
        <strain evidence="2 3">A82846</strain>
    </source>
</reference>
<keyword evidence="1" id="KW-0472">Membrane</keyword>
<evidence type="ECO:0000256" key="1">
    <source>
        <dbReference type="SAM" id="Phobius"/>
    </source>
</evidence>
<keyword evidence="1" id="KW-1133">Transmembrane helix</keyword>